<evidence type="ECO:0000313" key="2">
    <source>
        <dbReference type="EMBL" id="CAI2387573.1"/>
    </source>
</evidence>
<organism evidence="2 3">
    <name type="scientific">Euplotes crassus</name>
    <dbReference type="NCBI Taxonomy" id="5936"/>
    <lineage>
        <taxon>Eukaryota</taxon>
        <taxon>Sar</taxon>
        <taxon>Alveolata</taxon>
        <taxon>Ciliophora</taxon>
        <taxon>Intramacronucleata</taxon>
        <taxon>Spirotrichea</taxon>
        <taxon>Hypotrichia</taxon>
        <taxon>Euplotida</taxon>
        <taxon>Euplotidae</taxon>
        <taxon>Moneuplotes</taxon>
    </lineage>
</organism>
<name>A0AAD1YAN2_EUPCR</name>
<accession>A0AAD1YAN2</accession>
<dbReference type="Proteomes" id="UP001295684">
    <property type="component" value="Unassembled WGS sequence"/>
</dbReference>
<keyword evidence="3" id="KW-1185">Reference proteome</keyword>
<reference evidence="2" key="1">
    <citation type="submission" date="2023-07" db="EMBL/GenBank/DDBJ databases">
        <authorList>
            <consortium name="AG Swart"/>
            <person name="Singh M."/>
            <person name="Singh A."/>
            <person name="Seah K."/>
            <person name="Emmerich C."/>
        </authorList>
    </citation>
    <scope>NUCLEOTIDE SEQUENCE</scope>
    <source>
        <strain evidence="2">DP1</strain>
    </source>
</reference>
<evidence type="ECO:0000256" key="1">
    <source>
        <dbReference type="SAM" id="Coils"/>
    </source>
</evidence>
<evidence type="ECO:0000313" key="3">
    <source>
        <dbReference type="Proteomes" id="UP001295684"/>
    </source>
</evidence>
<sequence length="555" mass="64592">MQKFEALTCYLPHCSRKAEQFVTYNERYVCGFCVDSNHDDDNVITLIDPKKCQYALDLVDVNIKSVESMISYDKTLRYKWTHLIKELEEFRKKTNDLKEDLQLLVQHKKWPKFIDVKHNIDSLKQEWRESNILLEYLKFMNKESTRLRLIGAQNGNLLIAENADLKKTCRELRDEKIDTNIKLNKAIDGLKIQNDHLKNKNDSITAEKDDVVGQLEAAKEQIRGLEQQTAQVDELKVQNTKLDRELLKAQTKNKEQASQISDLKSNFQDMKEVSDKSQASMEQLKTTHSQTNDKIETSFKHLQNTCLNLQQALSESIENVWMDIDFLKVIQNQNQKENKDLFQSLKESQIANEDFIKSIDEIQKTQSMTKEVITQNLTSLAILKVLGIKNEIQIPREDTEFLNKLSSSKSIRFDMRKEVHKAMITLVNKQMLSHLDLLDLYDINLTSQADNIHFLSTCIPPKLHTLFIDFSPSDKPITPYLPHILKLKSNITTKLRLIYVTMKKSEKQQIEQAFSGIQLEFGGKVLCCCVDSTVCCSEFRCEFSRWIVGRRNWKR</sequence>
<dbReference type="EMBL" id="CAMPGE010030072">
    <property type="protein sequence ID" value="CAI2387573.1"/>
    <property type="molecule type" value="Genomic_DNA"/>
</dbReference>
<keyword evidence="1" id="KW-0175">Coiled coil</keyword>
<feature type="coiled-coil region" evidence="1">
    <location>
        <begin position="180"/>
        <end position="266"/>
    </location>
</feature>
<gene>
    <name evidence="2" type="ORF">ECRASSUSDP1_LOCUS29206</name>
</gene>
<protein>
    <submittedName>
        <fullName evidence="2">Uncharacterized protein</fullName>
    </submittedName>
</protein>
<proteinExistence type="predicted"/>
<comment type="caution">
    <text evidence="2">The sequence shown here is derived from an EMBL/GenBank/DDBJ whole genome shotgun (WGS) entry which is preliminary data.</text>
</comment>
<dbReference type="AlphaFoldDB" id="A0AAD1YAN2"/>